<proteinExistence type="inferred from homology"/>
<dbReference type="GO" id="GO:0005829">
    <property type="term" value="C:cytosol"/>
    <property type="evidence" value="ECO:0007669"/>
    <property type="project" value="TreeGrafter"/>
</dbReference>
<dbReference type="OrthoDB" id="1068353at2759"/>
<dbReference type="FunCoup" id="A0A0D2WL10">
    <property type="interactions" value="278"/>
</dbReference>
<keyword evidence="7" id="KW-1185">Reference proteome</keyword>
<keyword evidence="4" id="KW-0620">Polyamine biosynthesis</keyword>
<dbReference type="AlphaFoldDB" id="A0A0D2WL10"/>
<dbReference type="eggNOG" id="KOG0788">
    <property type="taxonomic scope" value="Eukaryota"/>
</dbReference>
<dbReference type="OMA" id="WFEESSN"/>
<sequence length="458" mass="50772">MTAHTCERSGDHGDHGDDRELLKRAMLCKTADADADTDADTRAAISASPAAPEQPESPEFFEGTEKLLEIEFADSPSCDDRGLRAVTADEWQVVLRLVNCTICRTSAPSSVYNAYVLSESSMFVARRKIVIKTCGTTRLLPALPEFMRIARERCGLSELQDLFFSRKSFLRPEEQPEPHRGFDEEVDYLRSLFGAQSGVVISRDDWHVFCLNPISKRASGHAEVDQTLEVLMTNLDPVAMQQFYRTPAFVNDATTDLTTGVAGIIPGTTICSLLFDPCGYSANGIFDGDCAGVEDDETTSRRRGRLRRPPHYFTIHVTPQPECSFVSFETNAPLHLHNEIVARVLRVFRPSQFSVSVFATRAALGAVSRCPHAGPEASNNTGDDNNCVLEVEVDLQKQQQQQQPHFAETESLCLPSVPCTQSAHTWLVPGFAVQDVFDCDASLQRHIVRYAKFALPPR</sequence>
<name>A0A0D2WL10_CAPO3</name>
<evidence type="ECO:0000313" key="6">
    <source>
        <dbReference type="EMBL" id="KJE91105.1"/>
    </source>
</evidence>
<organism evidence="6 7">
    <name type="scientific">Capsaspora owczarzaki (strain ATCC 30864)</name>
    <dbReference type="NCBI Taxonomy" id="595528"/>
    <lineage>
        <taxon>Eukaryota</taxon>
        <taxon>Filasterea</taxon>
        <taxon>Capsaspora</taxon>
    </lineage>
</organism>
<dbReference type="PROSITE" id="PS01336">
    <property type="entry name" value="ADOMETDC"/>
    <property type="match status" value="1"/>
</dbReference>
<evidence type="ECO:0000256" key="4">
    <source>
        <dbReference type="ARBA" id="ARBA00023115"/>
    </source>
</evidence>
<dbReference type="Pfam" id="PF01536">
    <property type="entry name" value="SAM_decarbox"/>
    <property type="match status" value="1"/>
</dbReference>
<evidence type="ECO:0000313" key="7">
    <source>
        <dbReference type="Proteomes" id="UP000008743"/>
    </source>
</evidence>
<dbReference type="SUPFAM" id="SSF56276">
    <property type="entry name" value="S-adenosylmethionine decarboxylase"/>
    <property type="match status" value="1"/>
</dbReference>
<dbReference type="EMBL" id="KE346362">
    <property type="protein sequence ID" value="KJE91105.1"/>
    <property type="molecule type" value="Genomic_DNA"/>
</dbReference>
<gene>
    <name evidence="6" type="ORF">CAOG_002293</name>
</gene>
<dbReference type="InParanoid" id="A0A0D2WL10"/>
<dbReference type="Gene3D" id="3.60.90.10">
    <property type="entry name" value="S-adenosylmethionine decarboxylase"/>
    <property type="match status" value="1"/>
</dbReference>
<comment type="similarity">
    <text evidence="2">Belongs to the eukaryotic AdoMetDC family.</text>
</comment>
<dbReference type="InterPro" id="IPR016067">
    <property type="entry name" value="S-AdoMet_deCO2ase_core"/>
</dbReference>
<feature type="region of interest" description="Disordered" evidence="5">
    <location>
        <begin position="33"/>
        <end position="59"/>
    </location>
</feature>
<feature type="compositionally biased region" description="Low complexity" evidence="5">
    <location>
        <begin position="42"/>
        <end position="58"/>
    </location>
</feature>
<dbReference type="PANTHER" id="PTHR11570">
    <property type="entry name" value="S-ADENOSYLMETHIONINE DECARBOXYLASE"/>
    <property type="match status" value="1"/>
</dbReference>
<dbReference type="PANTHER" id="PTHR11570:SF0">
    <property type="entry name" value="S-ADENOSYLMETHIONINE DECARBOXYLASE PROENZYME"/>
    <property type="match status" value="1"/>
</dbReference>
<keyword evidence="3" id="KW-0745">Spermidine biosynthesis</keyword>
<evidence type="ECO:0000256" key="2">
    <source>
        <dbReference type="ARBA" id="ARBA00008466"/>
    </source>
</evidence>
<dbReference type="InterPro" id="IPR018166">
    <property type="entry name" value="S-AdoMet_deCO2ase_CS"/>
</dbReference>
<dbReference type="GO" id="GO:0004014">
    <property type="term" value="F:adenosylmethionine decarboxylase activity"/>
    <property type="evidence" value="ECO:0007669"/>
    <property type="project" value="InterPro"/>
</dbReference>
<dbReference type="InterPro" id="IPR048283">
    <property type="entry name" value="AdoMetDC-like"/>
</dbReference>
<dbReference type="UniPathway" id="UPA00331">
    <property type="reaction ID" value="UER00451"/>
</dbReference>
<reference evidence="7" key="1">
    <citation type="submission" date="2011-02" db="EMBL/GenBank/DDBJ databases">
        <title>The Genome Sequence of Capsaspora owczarzaki ATCC 30864.</title>
        <authorList>
            <person name="Russ C."/>
            <person name="Cuomo C."/>
            <person name="Burger G."/>
            <person name="Gray M.W."/>
            <person name="Holland P.W.H."/>
            <person name="King N."/>
            <person name="Lang F.B.F."/>
            <person name="Roger A.J."/>
            <person name="Ruiz-Trillo I."/>
            <person name="Young S.K."/>
            <person name="Zeng Q."/>
            <person name="Gargeya S."/>
            <person name="Alvarado L."/>
            <person name="Berlin A."/>
            <person name="Chapman S.B."/>
            <person name="Chen Z."/>
            <person name="Freedman E."/>
            <person name="Gellesch M."/>
            <person name="Goldberg J."/>
            <person name="Griggs A."/>
            <person name="Gujja S."/>
            <person name="Heilman E."/>
            <person name="Heiman D."/>
            <person name="Howarth C."/>
            <person name="Mehta T."/>
            <person name="Neiman D."/>
            <person name="Pearson M."/>
            <person name="Roberts A."/>
            <person name="Saif S."/>
            <person name="Shea T."/>
            <person name="Shenoy N."/>
            <person name="Sisk P."/>
            <person name="Stolte C."/>
            <person name="Sykes S."/>
            <person name="White J."/>
            <person name="Yandava C."/>
            <person name="Haas B."/>
            <person name="Nusbaum C."/>
            <person name="Birren B."/>
        </authorList>
    </citation>
    <scope>NUCLEOTIDE SEQUENCE</scope>
    <source>
        <strain evidence="7">ATCC 30864</strain>
    </source>
</reference>
<dbReference type="Proteomes" id="UP000008743">
    <property type="component" value="Unassembled WGS sequence"/>
</dbReference>
<dbReference type="PhylomeDB" id="A0A0D2WL10"/>
<comment type="pathway">
    <text evidence="1">Amine and polyamine biosynthesis; S-adenosylmethioninamine biosynthesis; S-adenosylmethioninamine from S-adenosyl-L-methionine: step 1/1.</text>
</comment>
<evidence type="ECO:0000256" key="5">
    <source>
        <dbReference type="SAM" id="MobiDB-lite"/>
    </source>
</evidence>
<protein>
    <submittedName>
        <fullName evidence="6">Adenosylmethionine decarboxylase 1</fullName>
    </submittedName>
</protein>
<evidence type="ECO:0000256" key="3">
    <source>
        <dbReference type="ARBA" id="ARBA00023066"/>
    </source>
</evidence>
<dbReference type="GO" id="GO:0008295">
    <property type="term" value="P:spermidine biosynthetic process"/>
    <property type="evidence" value="ECO:0007669"/>
    <property type="project" value="UniProtKB-KW"/>
</dbReference>
<dbReference type="GO" id="GO:0006597">
    <property type="term" value="P:spermine biosynthetic process"/>
    <property type="evidence" value="ECO:0007669"/>
    <property type="project" value="TreeGrafter"/>
</dbReference>
<evidence type="ECO:0000256" key="1">
    <source>
        <dbReference type="ARBA" id="ARBA00004911"/>
    </source>
</evidence>
<dbReference type="RefSeq" id="XP_004349043.1">
    <property type="nucleotide sequence ID" value="XM_004348993.2"/>
</dbReference>
<dbReference type="STRING" id="595528.A0A0D2WL10"/>
<accession>A0A0D2WL10</accession>